<dbReference type="InterPro" id="IPR001036">
    <property type="entry name" value="Acrflvin-R"/>
</dbReference>
<dbReference type="Gene3D" id="3.30.2090.10">
    <property type="entry name" value="Multidrug efflux transporter AcrB TolC docking domain, DN and DC subdomains"/>
    <property type="match status" value="2"/>
</dbReference>
<evidence type="ECO:0000256" key="7">
    <source>
        <dbReference type="ARBA" id="ARBA00022989"/>
    </source>
</evidence>
<evidence type="ECO:0000256" key="4">
    <source>
        <dbReference type="ARBA" id="ARBA00022475"/>
    </source>
</evidence>
<feature type="transmembrane region" description="Helical" evidence="9">
    <location>
        <begin position="899"/>
        <end position="919"/>
    </location>
</feature>
<comment type="caution">
    <text evidence="11">The sequence shown here is derived from an EMBL/GenBank/DDBJ whole genome shotgun (WGS) entry which is preliminary data.</text>
</comment>
<keyword evidence="8 9" id="KW-0472">Membrane</keyword>
<dbReference type="Proteomes" id="UP000469927">
    <property type="component" value="Unassembled WGS sequence"/>
</dbReference>
<feature type="transmembrane region" description="Helical" evidence="9">
    <location>
        <begin position="975"/>
        <end position="995"/>
    </location>
</feature>
<dbReference type="GO" id="GO:0005886">
    <property type="term" value="C:plasma membrane"/>
    <property type="evidence" value="ECO:0007669"/>
    <property type="project" value="UniProtKB-SubCell"/>
</dbReference>
<evidence type="ECO:0000256" key="5">
    <source>
        <dbReference type="ARBA" id="ARBA00022519"/>
    </source>
</evidence>
<organism evidence="11 12">
    <name type="scientific">Cronobacter muytjensii</name>
    <dbReference type="NCBI Taxonomy" id="413501"/>
    <lineage>
        <taxon>Bacteria</taxon>
        <taxon>Pseudomonadati</taxon>
        <taxon>Pseudomonadota</taxon>
        <taxon>Gammaproteobacteria</taxon>
        <taxon>Enterobacterales</taxon>
        <taxon>Enterobacteriaceae</taxon>
        <taxon>Cronobacter</taxon>
    </lineage>
</organism>
<keyword evidence="5 9" id="KW-0997">Cell inner membrane</keyword>
<dbReference type="EMBL" id="MSAE01000002">
    <property type="protein sequence ID" value="PUX17937.1"/>
    <property type="molecule type" value="Genomic_DNA"/>
</dbReference>
<comment type="similarity">
    <text evidence="2 9">Belongs to the resistance-nodulation-cell division (RND) (TC 2.A.6) family.</text>
</comment>
<evidence type="ECO:0000256" key="6">
    <source>
        <dbReference type="ARBA" id="ARBA00022692"/>
    </source>
</evidence>
<name>A0A2T7AZ29_9ENTR</name>
<dbReference type="SUPFAM" id="SSF82714">
    <property type="entry name" value="Multidrug efflux transporter AcrB TolC docking domain, DN and DC subdomains"/>
    <property type="match status" value="2"/>
</dbReference>
<dbReference type="NCBIfam" id="NF011706">
    <property type="entry name" value="PRK15127.1"/>
    <property type="match status" value="1"/>
</dbReference>
<dbReference type="FunFam" id="3.30.70.1430:FF:000001">
    <property type="entry name" value="Efflux pump membrane transporter"/>
    <property type="match status" value="1"/>
</dbReference>
<dbReference type="FunFam" id="3.30.70.1430:FF:000002">
    <property type="entry name" value="Efflux pump membrane transporter"/>
    <property type="match status" value="1"/>
</dbReference>
<evidence type="ECO:0000313" key="10">
    <source>
        <dbReference type="EMBL" id="KAB0881709.1"/>
    </source>
</evidence>
<dbReference type="Gene3D" id="3.30.70.1440">
    <property type="entry name" value="Multidrug efflux transporter AcrB pore domain"/>
    <property type="match status" value="1"/>
</dbReference>
<dbReference type="FunFam" id="3.30.2090.10:FF:000001">
    <property type="entry name" value="Efflux pump membrane transporter"/>
    <property type="match status" value="1"/>
</dbReference>
<dbReference type="GO" id="GO:0015562">
    <property type="term" value="F:efflux transmembrane transporter activity"/>
    <property type="evidence" value="ECO:0007669"/>
    <property type="project" value="InterPro"/>
</dbReference>
<dbReference type="SUPFAM" id="SSF82866">
    <property type="entry name" value="Multidrug efflux transporter AcrB transmembrane domain"/>
    <property type="match status" value="2"/>
</dbReference>
<dbReference type="FunFam" id="1.20.1640.10:FF:000001">
    <property type="entry name" value="Efflux pump membrane transporter"/>
    <property type="match status" value="1"/>
</dbReference>
<keyword evidence="4" id="KW-1003">Cell membrane</keyword>
<protein>
    <recommendedName>
        <fullName evidence="9">Efflux pump membrane transporter</fullName>
    </recommendedName>
</protein>
<reference evidence="10 13" key="2">
    <citation type="submission" date="2019-08" db="EMBL/GenBank/DDBJ databases">
        <title>Prevalence, distribution, and phylogeny of type two toxin-antitoxin genes possessed by Cronobacter species where C. sakazakii homologs follow sequence type lineages.</title>
        <authorList>
            <person name="Finkelstein S."/>
            <person name="Negrete F."/>
            <person name="Jang H."/>
            <person name="Gopinath G.R."/>
            <person name="Tall B.D."/>
        </authorList>
    </citation>
    <scope>NUCLEOTIDE SEQUENCE [LARGE SCALE GENOMIC DNA]</scope>
    <source>
        <strain evidence="10 13">MOD1_GK1257</strain>
    </source>
</reference>
<gene>
    <name evidence="11" type="ORF">AUN14_01010</name>
    <name evidence="10" type="ORF">FZI19_08955</name>
</gene>
<dbReference type="InterPro" id="IPR027463">
    <property type="entry name" value="AcrB_DN_DC_subdom"/>
</dbReference>
<feature type="transmembrane region" description="Helical" evidence="9">
    <location>
        <begin position="437"/>
        <end position="458"/>
    </location>
</feature>
<feature type="transmembrane region" description="Helical" evidence="9">
    <location>
        <begin position="340"/>
        <end position="359"/>
    </location>
</feature>
<feature type="transmembrane region" description="Helical" evidence="9">
    <location>
        <begin position="366"/>
        <end position="390"/>
    </location>
</feature>
<dbReference type="Gene3D" id="1.20.1640.10">
    <property type="entry name" value="Multidrug efflux transporter AcrB transmembrane domain"/>
    <property type="match status" value="2"/>
</dbReference>
<dbReference type="NCBIfam" id="TIGR00915">
    <property type="entry name" value="2A0602"/>
    <property type="match status" value="1"/>
</dbReference>
<evidence type="ECO:0000256" key="9">
    <source>
        <dbReference type="RuleBase" id="RU364070"/>
    </source>
</evidence>
<feature type="transmembrane region" description="Helical" evidence="9">
    <location>
        <begin position="925"/>
        <end position="946"/>
    </location>
</feature>
<dbReference type="OrthoDB" id="9757904at2"/>
<evidence type="ECO:0000313" key="13">
    <source>
        <dbReference type="Proteomes" id="UP000469927"/>
    </source>
</evidence>
<dbReference type="InterPro" id="IPR004764">
    <property type="entry name" value="MdtF-like"/>
</dbReference>
<keyword evidence="7 9" id="KW-1133">Transmembrane helix</keyword>
<dbReference type="PANTHER" id="PTHR32063:SF13">
    <property type="entry name" value="MULTIDRUG EFFLUX PUMP SUBUNIT ACRB-RELATED"/>
    <property type="match status" value="1"/>
</dbReference>
<evidence type="ECO:0000256" key="1">
    <source>
        <dbReference type="ARBA" id="ARBA00004429"/>
    </source>
</evidence>
<evidence type="ECO:0000313" key="11">
    <source>
        <dbReference type="EMBL" id="PUX17937.1"/>
    </source>
</evidence>
<accession>A0A2T7AZ29</accession>
<dbReference type="Gene3D" id="3.30.70.1320">
    <property type="entry name" value="Multidrug efflux transporter AcrB pore domain like"/>
    <property type="match status" value="1"/>
</dbReference>
<dbReference type="Proteomes" id="UP000244378">
    <property type="component" value="Unassembled WGS sequence"/>
</dbReference>
<dbReference type="PRINTS" id="PR00702">
    <property type="entry name" value="ACRIFLAVINRP"/>
</dbReference>
<dbReference type="RefSeq" id="WP_075192156.1">
    <property type="nucleotide sequence ID" value="NZ_CP187979.1"/>
</dbReference>
<dbReference type="NCBIfam" id="NF000282">
    <property type="entry name" value="RND_permease_1"/>
    <property type="match status" value="1"/>
</dbReference>
<reference evidence="11 12" key="1">
    <citation type="submission" date="2016-12" db="EMBL/GenBank/DDBJ databases">
        <title>Analysis of the Molecular Diversity Among Cronobacter Species Isolated from Filth Flies Using a Pan Genomic DNA Microarray.</title>
        <authorList>
            <person name="Pava-Ripoll M."/>
            <person name="Tall B."/>
            <person name="Farber J."/>
            <person name="Fanning S."/>
            <person name="Lehner A."/>
            <person name="Stephan R."/>
            <person name="Pagotto F."/>
            <person name="Iverson C."/>
            <person name="Ziobro G."/>
            <person name="Miller A."/>
            <person name="Pearson R."/>
            <person name="Yan Q."/>
            <person name="Kim M."/>
            <person name="Jeong S."/>
            <person name="Park J."/>
            <person name="Jun S."/>
            <person name="Choi H."/>
            <person name="Chung T."/>
            <person name="Yoo Y."/>
            <person name="Park E."/>
            <person name="Hwang S."/>
            <person name="Lee B."/>
            <person name="Sathyamoorthy V."/>
            <person name="Carter L."/>
            <person name="Mammel M."/>
            <person name="Jackson S."/>
            <person name="Kothary M."/>
            <person name="Patel I."/>
            <person name="Grim C."/>
            <person name="Gopinath G."/>
            <person name="Gangiredla J."/>
            <person name="Chase H."/>
        </authorList>
    </citation>
    <scope>NUCLEOTIDE SEQUENCE [LARGE SCALE GENOMIC DNA]</scope>
    <source>
        <strain evidence="11 12">MOD1-Md1s</strain>
    </source>
</reference>
<keyword evidence="3 9" id="KW-0813">Transport</keyword>
<dbReference type="SUPFAM" id="SSF82693">
    <property type="entry name" value="Multidrug efflux transporter AcrB pore domain, PN1, PN2, PC1 and PC2 subdomains"/>
    <property type="match status" value="3"/>
</dbReference>
<dbReference type="EMBL" id="WAGD01000022">
    <property type="protein sequence ID" value="KAB0881709.1"/>
    <property type="molecule type" value="Genomic_DNA"/>
</dbReference>
<evidence type="ECO:0000256" key="8">
    <source>
        <dbReference type="ARBA" id="ARBA00023136"/>
    </source>
</evidence>
<dbReference type="GO" id="GO:0042910">
    <property type="term" value="F:xenobiotic transmembrane transporter activity"/>
    <property type="evidence" value="ECO:0007669"/>
    <property type="project" value="TreeGrafter"/>
</dbReference>
<sequence>MAKFFIDRPIFAWVIAIIIMLAGGLSIMKLPVAQYPSIAPPAVTVNATYPGADAKTVQDTVTQVIEQNMNGIDGLMYMSSTSDSSGTVQITLTFESGTDADIAQVQVQNKLQLAMPLLPQEVQQQGVSVEKSSSSFLMVLGLINTDGSMTQEDIADYAGANIKDPISRTSGVGDVQLFGSQYAMRIWLDPNKLNNFQLTPVDVISAIKAQNAQVAAGQLGGTPPVKGQQLNASIIAQTRLTSAEEFSKILLKVNPDGSQVRLKDVAKVELGGENYDVIARFNGQPASGLGIKLATGANALDTAEAVRKTIAELEPFFPSGLKVVYPYDTTPFVKISIFEVVKTLVEAIVLVFLVMYLFLQNFRATLIPTIAVPVVLLGTFAVLAAFGYSINTLTMFGMVLAIGLLVDDAIVVVENVERVMVEEGLPPKEATRKSMGQIQGALVGIALVLSAVFIPMAFFGGSTGAIYRQFSITIVSAMVLSVIVAMILTPALCATMLKPVAKGDHGEGKKGFFGWFNRMFDKSTHHYTDSVGNILRSTGRYLLLYLLIVVAMAFLFIRLPTSFLPEEDQGVFLTMAQLPAGATQERTQKVLDEVTNYYLTQEKDNVNSVFTVNGFGFSGRGQNTGLAFVSLKNWEDRPGAENKVPAITGRAMGRFSQIKDAMVFAFNLPAIVELGTATGFDFELIDQGNLGHEKLTQARNQLLGEAAKHPDLLSQVRPNGLEDTPQFKIDIDQEKAQALGVSLSDINTTLASAWGGSYVNDFIDRGRVKKVYVMSQAQYRMLPSDINNWYVRGSDGQMVPFSAFSTSHWEYGSPRLERYNGLPSMQIQGQAVEGKSTGEAMAMMEEIASKLPTGIGYDWTGMSYQERLSGNQAPALYAISLIVVFLCLAALYESWSIPFSVMLVVPLGVIGALLAASVRGLGNDVYFQVGLLTTIGLSAKNAILIVEFAKDLMEKEGKGLIEATLEAVRMRLRPILMTSLAFILGVMPLVISSGAGSGAQNAVGTGVMGGMVTATILAIFFVPVFFVVVRRRFSRKNEDIEHSHPVEHH</sequence>
<dbReference type="FunFam" id="1.20.1640.10:FF:000002">
    <property type="entry name" value="Efflux pump membrane transporter"/>
    <property type="match status" value="1"/>
</dbReference>
<keyword evidence="6 9" id="KW-0812">Transmembrane</keyword>
<dbReference type="FunFam" id="3.30.2090.10:FF:000002">
    <property type="entry name" value="Efflux pump membrane transporter"/>
    <property type="match status" value="1"/>
</dbReference>
<feature type="transmembrane region" description="Helical" evidence="9">
    <location>
        <begin position="542"/>
        <end position="559"/>
    </location>
</feature>
<dbReference type="Gene3D" id="3.30.70.1430">
    <property type="entry name" value="Multidrug efflux transporter AcrB pore domain"/>
    <property type="match status" value="2"/>
</dbReference>
<keyword evidence="13" id="KW-1185">Reference proteome</keyword>
<evidence type="ECO:0000313" key="12">
    <source>
        <dbReference type="Proteomes" id="UP000244378"/>
    </source>
</evidence>
<feature type="transmembrane region" description="Helical" evidence="9">
    <location>
        <begin position="875"/>
        <end position="892"/>
    </location>
</feature>
<feature type="transmembrane region" description="Helical" evidence="9">
    <location>
        <begin position="470"/>
        <end position="493"/>
    </location>
</feature>
<dbReference type="Pfam" id="PF00873">
    <property type="entry name" value="ACR_tran"/>
    <property type="match status" value="1"/>
</dbReference>
<comment type="caution">
    <text evidence="9">Lacks conserved residue(s) required for the propagation of feature annotation.</text>
</comment>
<evidence type="ECO:0000256" key="2">
    <source>
        <dbReference type="ARBA" id="ARBA00010942"/>
    </source>
</evidence>
<evidence type="ECO:0000256" key="3">
    <source>
        <dbReference type="ARBA" id="ARBA00022448"/>
    </source>
</evidence>
<dbReference type="GO" id="GO:0009636">
    <property type="term" value="P:response to toxic substance"/>
    <property type="evidence" value="ECO:0007669"/>
    <property type="project" value="UniProtKB-ARBA"/>
</dbReference>
<proteinExistence type="inferred from homology"/>
<feature type="transmembrane region" description="Helical" evidence="9">
    <location>
        <begin position="1007"/>
        <end position="1029"/>
    </location>
</feature>
<feature type="transmembrane region" description="Helical" evidence="9">
    <location>
        <begin position="12"/>
        <end position="32"/>
    </location>
</feature>
<dbReference type="AlphaFoldDB" id="A0A2T7AZ29"/>
<comment type="subcellular location">
    <subcellularLocation>
        <location evidence="1 9">Cell inner membrane</location>
        <topology evidence="1 9">Multi-pass membrane protein</topology>
    </subcellularLocation>
</comment>
<dbReference type="PANTHER" id="PTHR32063">
    <property type="match status" value="1"/>
</dbReference>